<reference evidence="10" key="1">
    <citation type="submission" date="2016-10" db="EMBL/GenBank/DDBJ databases">
        <title>Phylogenomic data for the living fossil Bartheletia paradoxa suggests that the early evolutionary history of major basidiomycete lineages might not be bifurcate.</title>
        <authorList>
            <person name="Mishra B."/>
            <person name="Choi Y.-J."/>
            <person name="Bauer R."/>
            <person name="Thines M."/>
        </authorList>
    </citation>
    <scope>NUCLEOTIDE SEQUENCE</scope>
</reference>
<name>A0A2D0XHP9_9BASI</name>
<dbReference type="Pfam" id="PF08799">
    <property type="entry name" value="PRP4"/>
    <property type="match status" value="1"/>
</dbReference>
<feature type="compositionally biased region" description="Acidic residues" evidence="8">
    <location>
        <begin position="184"/>
        <end position="195"/>
    </location>
</feature>
<organism evidence="10">
    <name type="scientific">Bartheletia paradoxa</name>
    <dbReference type="NCBI Taxonomy" id="669517"/>
    <lineage>
        <taxon>Eukaryota</taxon>
        <taxon>Fungi</taxon>
        <taxon>Dikarya</taxon>
        <taxon>Basidiomycota</taxon>
        <taxon>Agaricomycotina</taxon>
        <taxon>Bartheletiomycetes</taxon>
        <taxon>Bartheletiales</taxon>
        <taxon>Bartheletiaceae</taxon>
        <taxon>Bartheletia</taxon>
    </lineage>
</organism>
<evidence type="ECO:0000256" key="4">
    <source>
        <dbReference type="ARBA" id="ARBA00022664"/>
    </source>
</evidence>
<dbReference type="SMART" id="SM00500">
    <property type="entry name" value="SFM"/>
    <property type="match status" value="1"/>
</dbReference>
<evidence type="ECO:0000256" key="8">
    <source>
        <dbReference type="SAM" id="MobiDB-lite"/>
    </source>
</evidence>
<protein>
    <recommendedName>
        <fullName evidence="3">Pre-mRNA-splicing factor 18</fullName>
    </recommendedName>
</protein>
<keyword evidence="7" id="KW-0539">Nucleus</keyword>
<dbReference type="InterPro" id="IPR014906">
    <property type="entry name" value="PRP4-like"/>
</dbReference>
<dbReference type="GO" id="GO:0005682">
    <property type="term" value="C:U5 snRNP"/>
    <property type="evidence" value="ECO:0007669"/>
    <property type="project" value="TreeGrafter"/>
</dbReference>
<keyword evidence="5" id="KW-0747">Spliceosome</keyword>
<feature type="region of interest" description="Disordered" evidence="8">
    <location>
        <begin position="179"/>
        <end position="205"/>
    </location>
</feature>
<comment type="subcellular location">
    <subcellularLocation>
        <location evidence="1">Nucleus</location>
    </subcellularLocation>
</comment>
<feature type="compositionally biased region" description="Basic and acidic residues" evidence="8">
    <location>
        <begin position="34"/>
        <end position="68"/>
    </location>
</feature>
<evidence type="ECO:0000256" key="5">
    <source>
        <dbReference type="ARBA" id="ARBA00022728"/>
    </source>
</evidence>
<dbReference type="AlphaFoldDB" id="A0A2D0XHP9"/>
<dbReference type="InterPro" id="IPR039979">
    <property type="entry name" value="PRPF18"/>
</dbReference>
<feature type="compositionally biased region" description="Low complexity" evidence="8">
    <location>
        <begin position="83"/>
        <end position="93"/>
    </location>
</feature>
<sequence>MDFLKAEIESVKRKATGPPPGVSTSSAPPSKYLRRGEIEKLRIDEEQRLKEEKEQKRKLEKDAKEAAKKKSIAAAVSRSNTGTSTPVTSTPPVEAFNVSDVDCIRRLRAKGQPILLFGESSKERRLRLRALELIEARGEGQQNDFKKALEGMDMEMDLKELERRAGGGKATEKPIGGKRVVKEGEEEGEGPEEETSAVGKGKSSTDGTVADMPLLDLSLVKLNPDKLYPQIYYFLKRLLKEWEDFLNAREDQIKRSTQGKLAMATCVQSKEYIKPLFKTLRQRALASDVLNRMAEIIYYMQKREYQRANDSYLRMSIGNAAWPIGVTMVGIHERAAREKISNDQIAHVLNDETSRKYIQSLKRLMTFAQTRYPPADVSHMMG</sequence>
<dbReference type="Pfam" id="PF02840">
    <property type="entry name" value="Prp18"/>
    <property type="match status" value="1"/>
</dbReference>
<dbReference type="Gene3D" id="1.20.940.10">
    <property type="entry name" value="Functional domain of the splicing factor Prp18"/>
    <property type="match status" value="1"/>
</dbReference>
<comment type="similarity">
    <text evidence="2">Belongs to the PRP18 family.</text>
</comment>
<dbReference type="SUPFAM" id="SSF158230">
    <property type="entry name" value="PRP4-like"/>
    <property type="match status" value="1"/>
</dbReference>
<dbReference type="SUPFAM" id="SSF47938">
    <property type="entry name" value="Functional domain of the splicing factor Prp18"/>
    <property type="match status" value="1"/>
</dbReference>
<dbReference type="GO" id="GO:0046540">
    <property type="term" value="C:U4/U6 x U5 tri-snRNP complex"/>
    <property type="evidence" value="ECO:0007669"/>
    <property type="project" value="TreeGrafter"/>
</dbReference>
<keyword evidence="4" id="KW-0507">mRNA processing</keyword>
<feature type="compositionally biased region" description="Basic and acidic residues" evidence="8">
    <location>
        <begin position="1"/>
        <end position="12"/>
    </location>
</feature>
<keyword evidence="6" id="KW-0508">mRNA splicing</keyword>
<gene>
    <name evidence="10" type="ORF">SPAR05829</name>
</gene>
<accession>A0A2D0XHP9</accession>
<dbReference type="Gene3D" id="4.10.280.110">
    <property type="entry name" value="Pre-mRNA processing factor 4 domain"/>
    <property type="match status" value="1"/>
</dbReference>
<dbReference type="FunFam" id="1.20.940.10:FF:000002">
    <property type="entry name" value="Pre-mRNA processing factor 18"/>
    <property type="match status" value="1"/>
</dbReference>
<feature type="region of interest" description="Disordered" evidence="8">
    <location>
        <begin position="1"/>
        <end position="94"/>
    </location>
</feature>
<evidence type="ECO:0000259" key="9">
    <source>
        <dbReference type="SMART" id="SM00500"/>
    </source>
</evidence>
<proteinExistence type="inferred from homology"/>
<evidence type="ECO:0000313" key="10">
    <source>
        <dbReference type="EMBL" id="ASF90189.1"/>
    </source>
</evidence>
<evidence type="ECO:0000256" key="2">
    <source>
        <dbReference type="ARBA" id="ARBA00008137"/>
    </source>
</evidence>
<dbReference type="PANTHER" id="PTHR13007">
    <property type="entry name" value="PRE-MRNA SPLICING FACTOR-RELATED"/>
    <property type="match status" value="1"/>
</dbReference>
<dbReference type="InterPro" id="IPR036285">
    <property type="entry name" value="PRP4-like_sf"/>
</dbReference>
<dbReference type="PANTHER" id="PTHR13007:SF19">
    <property type="entry name" value="PRE-MRNA-SPLICING FACTOR 18"/>
    <property type="match status" value="1"/>
</dbReference>
<evidence type="ECO:0000256" key="7">
    <source>
        <dbReference type="ARBA" id="ARBA00023242"/>
    </source>
</evidence>
<evidence type="ECO:0000256" key="1">
    <source>
        <dbReference type="ARBA" id="ARBA00004123"/>
    </source>
</evidence>
<dbReference type="InterPro" id="IPR004098">
    <property type="entry name" value="Prp18"/>
</dbReference>
<dbReference type="GO" id="GO:0000350">
    <property type="term" value="P:generation of catalytic spliceosome for second transesterification step"/>
    <property type="evidence" value="ECO:0007669"/>
    <property type="project" value="TreeGrafter"/>
</dbReference>
<dbReference type="EMBL" id="KY000238">
    <property type="protein sequence ID" value="ASF90189.1"/>
    <property type="molecule type" value="Genomic_DNA"/>
</dbReference>
<dbReference type="GO" id="GO:0071021">
    <property type="term" value="C:U2-type post-spliceosomal complex"/>
    <property type="evidence" value="ECO:0007669"/>
    <property type="project" value="TreeGrafter"/>
</dbReference>
<evidence type="ECO:0000256" key="3">
    <source>
        <dbReference type="ARBA" id="ARBA00018242"/>
    </source>
</evidence>
<evidence type="ECO:0000256" key="6">
    <source>
        <dbReference type="ARBA" id="ARBA00023187"/>
    </source>
</evidence>
<feature type="domain" description="Pre-mRNA processing factor 4 (PRP4)-like" evidence="9">
    <location>
        <begin position="98"/>
        <end position="147"/>
    </location>
</feature>